<reference evidence="1 2" key="1">
    <citation type="submission" date="2020-01" db="EMBL/GenBank/DDBJ databases">
        <authorList>
            <consortium name="DOE Joint Genome Institute"/>
            <person name="Haridas S."/>
            <person name="Albert R."/>
            <person name="Binder M."/>
            <person name="Bloem J."/>
            <person name="Labutti K."/>
            <person name="Salamov A."/>
            <person name="Andreopoulos B."/>
            <person name="Baker S.E."/>
            <person name="Barry K."/>
            <person name="Bills G."/>
            <person name="Bluhm B.H."/>
            <person name="Cannon C."/>
            <person name="Castanera R."/>
            <person name="Culley D.E."/>
            <person name="Daum C."/>
            <person name="Ezra D."/>
            <person name="Gonzalez J.B."/>
            <person name="Henrissat B."/>
            <person name="Kuo A."/>
            <person name="Liang C."/>
            <person name="Lipzen A."/>
            <person name="Lutzoni F."/>
            <person name="Magnuson J."/>
            <person name="Mondo S."/>
            <person name="Nolan M."/>
            <person name="Ohm R."/>
            <person name="Pangilinan J."/>
            <person name="Park H.-J.H."/>
            <person name="Ramirez L."/>
            <person name="Alfaro M."/>
            <person name="Sun H."/>
            <person name="Tritt A."/>
            <person name="Yoshinaga Y."/>
            <person name="Zwiers L.-H.L."/>
            <person name="Turgeon B.G."/>
            <person name="Goodwin S.B."/>
            <person name="Spatafora J.W."/>
            <person name="Crous P.W."/>
            <person name="Grigoriev I.V."/>
        </authorList>
    </citation>
    <scope>NUCLEOTIDE SEQUENCE [LARGE SCALE GENOMIC DNA]</scope>
    <source>
        <strain evidence="1 2">CBS 611.86</strain>
    </source>
</reference>
<protein>
    <recommendedName>
        <fullName evidence="3">Protein kinase domain-containing protein</fullName>
    </recommendedName>
</protein>
<dbReference type="AlphaFoldDB" id="A0A7C8M8V6"/>
<evidence type="ECO:0008006" key="3">
    <source>
        <dbReference type="Google" id="ProtNLM"/>
    </source>
</evidence>
<keyword evidence="2" id="KW-1185">Reference proteome</keyword>
<feature type="non-terminal residue" evidence="1">
    <location>
        <position position="198"/>
    </location>
</feature>
<organism evidence="1 2">
    <name type="scientific">Massariosphaeria phaeospora</name>
    <dbReference type="NCBI Taxonomy" id="100035"/>
    <lineage>
        <taxon>Eukaryota</taxon>
        <taxon>Fungi</taxon>
        <taxon>Dikarya</taxon>
        <taxon>Ascomycota</taxon>
        <taxon>Pezizomycotina</taxon>
        <taxon>Dothideomycetes</taxon>
        <taxon>Pleosporomycetidae</taxon>
        <taxon>Pleosporales</taxon>
        <taxon>Pleosporales incertae sedis</taxon>
        <taxon>Massariosphaeria</taxon>
    </lineage>
</organism>
<dbReference type="InterPro" id="IPR051678">
    <property type="entry name" value="AGP_Transferase"/>
</dbReference>
<sequence length="198" mass="22696">KLKLPYEADSHPDLPSKEEIERAMKDKPFTLGSGNAICNVGELVVKRGMNLSLLQEAENMLYLEQHSQVRTAKVYAVYAQPRGTYQHPDGNDHDMYYLITEYIEGETLTESRWDSMGKEMQGIICDKLAEQMKLLRSVPAEGHYGRVHRQPWIADIYHTPYPEVFGGPFNTWDEFLTNRITVGEAELSIATILTEWTE</sequence>
<dbReference type="Proteomes" id="UP000481861">
    <property type="component" value="Unassembled WGS sequence"/>
</dbReference>
<evidence type="ECO:0000313" key="1">
    <source>
        <dbReference type="EMBL" id="KAF2871936.1"/>
    </source>
</evidence>
<proteinExistence type="predicted"/>
<feature type="non-terminal residue" evidence="1">
    <location>
        <position position="1"/>
    </location>
</feature>
<dbReference type="EMBL" id="JAADJZ010000010">
    <property type="protein sequence ID" value="KAF2871936.1"/>
    <property type="molecule type" value="Genomic_DNA"/>
</dbReference>
<dbReference type="PANTHER" id="PTHR21310:SF48">
    <property type="entry name" value="AMINOGLYCOSIDE PHOSPHOTRANSFERASE DOMAIN-CONTAINING PROTEIN"/>
    <property type="match status" value="1"/>
</dbReference>
<dbReference type="PANTHER" id="PTHR21310">
    <property type="entry name" value="AMINOGLYCOSIDE PHOSPHOTRANSFERASE-RELATED-RELATED"/>
    <property type="match status" value="1"/>
</dbReference>
<comment type="caution">
    <text evidence="1">The sequence shown here is derived from an EMBL/GenBank/DDBJ whole genome shotgun (WGS) entry which is preliminary data.</text>
</comment>
<name>A0A7C8M8V6_9PLEO</name>
<gene>
    <name evidence="1" type="ORF">BDV95DRAFT_476700</name>
</gene>
<evidence type="ECO:0000313" key="2">
    <source>
        <dbReference type="Proteomes" id="UP000481861"/>
    </source>
</evidence>
<accession>A0A7C8M8V6</accession>
<dbReference type="InterPro" id="IPR011009">
    <property type="entry name" value="Kinase-like_dom_sf"/>
</dbReference>
<dbReference type="SUPFAM" id="SSF56112">
    <property type="entry name" value="Protein kinase-like (PK-like)"/>
    <property type="match status" value="1"/>
</dbReference>
<dbReference type="OrthoDB" id="4177236at2759"/>